<evidence type="ECO:0000256" key="3">
    <source>
        <dbReference type="ARBA" id="ARBA00022679"/>
    </source>
</evidence>
<feature type="transmembrane region" description="Helical" evidence="4">
    <location>
        <begin position="296"/>
        <end position="318"/>
    </location>
</feature>
<keyword evidence="6" id="KW-1185">Reference proteome</keyword>
<evidence type="ECO:0000256" key="4">
    <source>
        <dbReference type="SAM" id="Phobius"/>
    </source>
</evidence>
<dbReference type="Gene3D" id="3.90.550.10">
    <property type="entry name" value="Spore Coat Polysaccharide Biosynthesis Protein SpsA, Chain A"/>
    <property type="match status" value="1"/>
</dbReference>
<dbReference type="PANTHER" id="PTHR43630:SF1">
    <property type="entry name" value="POLY-BETA-1,6-N-ACETYL-D-GLUCOSAMINE SYNTHASE"/>
    <property type="match status" value="1"/>
</dbReference>
<name>A0ABS5J3L7_9BACT</name>
<keyword evidence="2" id="KW-0328">Glycosyltransferase</keyword>
<organism evidence="5 6">
    <name type="scientific">Chitinophaga hostae</name>
    <dbReference type="NCBI Taxonomy" id="2831022"/>
    <lineage>
        <taxon>Bacteria</taxon>
        <taxon>Pseudomonadati</taxon>
        <taxon>Bacteroidota</taxon>
        <taxon>Chitinophagia</taxon>
        <taxon>Chitinophagales</taxon>
        <taxon>Chitinophagaceae</taxon>
        <taxon>Chitinophaga</taxon>
    </lineage>
</organism>
<dbReference type="InterPro" id="IPR029044">
    <property type="entry name" value="Nucleotide-diphossugar_trans"/>
</dbReference>
<feature type="transmembrane region" description="Helical" evidence="4">
    <location>
        <begin position="357"/>
        <end position="376"/>
    </location>
</feature>
<reference evidence="5 6" key="1">
    <citation type="submission" date="2021-04" db="EMBL/GenBank/DDBJ databases">
        <title>Chitinophaga sp. nov., isolated from the rhizosphere soil.</title>
        <authorList>
            <person name="He S."/>
        </authorList>
    </citation>
    <scope>NUCLEOTIDE SEQUENCE [LARGE SCALE GENOMIC DNA]</scope>
    <source>
        <strain evidence="5 6">2R12</strain>
    </source>
</reference>
<evidence type="ECO:0000313" key="6">
    <source>
        <dbReference type="Proteomes" id="UP000676386"/>
    </source>
</evidence>
<gene>
    <name evidence="5" type="ORF">KE626_21010</name>
</gene>
<feature type="transmembrane region" description="Helical" evidence="4">
    <location>
        <begin position="6"/>
        <end position="30"/>
    </location>
</feature>
<evidence type="ECO:0000313" key="5">
    <source>
        <dbReference type="EMBL" id="MBS0029816.1"/>
    </source>
</evidence>
<evidence type="ECO:0000256" key="1">
    <source>
        <dbReference type="ARBA" id="ARBA00006739"/>
    </source>
</evidence>
<dbReference type="RefSeq" id="WP_211974898.1">
    <property type="nucleotide sequence ID" value="NZ_CBFHAM010000106.1"/>
</dbReference>
<proteinExistence type="inferred from homology"/>
<keyword evidence="4" id="KW-0812">Transmembrane</keyword>
<keyword evidence="3" id="KW-0808">Transferase</keyword>
<protein>
    <submittedName>
        <fullName evidence="5">Glycosyltransferase family 2 protein</fullName>
    </submittedName>
</protein>
<accession>A0ABS5J3L7</accession>
<comment type="similarity">
    <text evidence="1">Belongs to the glycosyltransferase 2 family.</text>
</comment>
<feature type="transmembrane region" description="Helical" evidence="4">
    <location>
        <begin position="324"/>
        <end position="345"/>
    </location>
</feature>
<evidence type="ECO:0000256" key="2">
    <source>
        <dbReference type="ARBA" id="ARBA00022676"/>
    </source>
</evidence>
<dbReference type="Proteomes" id="UP000676386">
    <property type="component" value="Unassembled WGS sequence"/>
</dbReference>
<keyword evidence="4" id="KW-1133">Transmembrane helix</keyword>
<dbReference type="PANTHER" id="PTHR43630">
    <property type="entry name" value="POLY-BETA-1,6-N-ACETYL-D-GLUCOSAMINE SYNTHASE"/>
    <property type="match status" value="1"/>
</dbReference>
<comment type="caution">
    <text evidence="5">The sequence shown here is derived from an EMBL/GenBank/DDBJ whole genome shotgun (WGS) entry which is preliminary data.</text>
</comment>
<dbReference type="CDD" id="cd06439">
    <property type="entry name" value="CESA_like_1"/>
    <property type="match status" value="1"/>
</dbReference>
<dbReference type="Pfam" id="PF13641">
    <property type="entry name" value="Glyco_tranf_2_3"/>
    <property type="match status" value="1"/>
</dbReference>
<dbReference type="SUPFAM" id="SSF53448">
    <property type="entry name" value="Nucleotide-diphospho-sugar transferases"/>
    <property type="match status" value="1"/>
</dbReference>
<keyword evidence="4" id="KW-0472">Membrane</keyword>
<sequence length="394" mass="44561">MSIWSVIFWISLFLVCYSYVGYGMLLYIVIRVKRILQRNSTETEIPFEPAVTFLVAAYNEEDFIAEKVANSLAISYPKDKLQIIFVTDGSSDNTNAIISRYPGVQVLYSAERKGKMAAVNRAMAQVKTPFVVLSDANTLLNAAAVTLLMQRFRDDRVGMVAGEKKVMPTTGAAEAQGEGMYWKYESLLKKWDAELYSVMGAAGELIAIRTSLYEHLSEDTILDDFMLSFKINMKGYTVMYEPAAYAMETASASLKEEYKRKVRISAGGFQSMGRLLALLNPFRYPKITWQYISHRVLRWTLAPLGLLLALVSNVILILLKAGDIYIITGIAQGCFYLAALTGYVLTMRGIKAKYFYIPFYFVFMNVAVYIGCIRFLRKRQSAVWERAQRSVAMQ</sequence>
<dbReference type="EMBL" id="JAGTXB010000010">
    <property type="protein sequence ID" value="MBS0029816.1"/>
    <property type="molecule type" value="Genomic_DNA"/>
</dbReference>